<accession>A0ABW1MCM3</accession>
<keyword evidence="4" id="KW-1185">Reference proteome</keyword>
<evidence type="ECO:0000256" key="2">
    <source>
        <dbReference type="SAM" id="SignalP"/>
    </source>
</evidence>
<evidence type="ECO:0008006" key="5">
    <source>
        <dbReference type="Google" id="ProtNLM"/>
    </source>
</evidence>
<evidence type="ECO:0000313" key="3">
    <source>
        <dbReference type="EMBL" id="MFC6061173.1"/>
    </source>
</evidence>
<keyword evidence="2" id="KW-0732">Signal</keyword>
<evidence type="ECO:0000256" key="1">
    <source>
        <dbReference type="SAM" id="MobiDB-lite"/>
    </source>
</evidence>
<feature type="region of interest" description="Disordered" evidence="1">
    <location>
        <begin position="67"/>
        <end position="90"/>
    </location>
</feature>
<proteinExistence type="predicted"/>
<comment type="caution">
    <text evidence="3">The sequence shown here is derived from an EMBL/GenBank/DDBJ whole genome shotgun (WGS) entry which is preliminary data.</text>
</comment>
<dbReference type="RefSeq" id="WP_157848815.1">
    <property type="nucleotide sequence ID" value="NZ_JBHSPX010000001.1"/>
</dbReference>
<name>A0ABW1MCM3_9ACTN</name>
<dbReference type="EMBL" id="JBHSPX010000001">
    <property type="protein sequence ID" value="MFC6061173.1"/>
    <property type="molecule type" value="Genomic_DNA"/>
</dbReference>
<feature type="signal peptide" evidence="2">
    <location>
        <begin position="1"/>
        <end position="20"/>
    </location>
</feature>
<feature type="region of interest" description="Disordered" evidence="1">
    <location>
        <begin position="27"/>
        <end position="55"/>
    </location>
</feature>
<dbReference type="Proteomes" id="UP001596139">
    <property type="component" value="Unassembled WGS sequence"/>
</dbReference>
<protein>
    <recommendedName>
        <fullName evidence="5">Lipoprotein</fullName>
    </recommendedName>
</protein>
<gene>
    <name evidence="3" type="ORF">ACFP4F_01230</name>
</gene>
<reference evidence="4" key="1">
    <citation type="journal article" date="2019" name="Int. J. Syst. Evol. Microbiol.">
        <title>The Global Catalogue of Microorganisms (GCM) 10K type strain sequencing project: providing services to taxonomists for standard genome sequencing and annotation.</title>
        <authorList>
            <consortium name="The Broad Institute Genomics Platform"/>
            <consortium name="The Broad Institute Genome Sequencing Center for Infectious Disease"/>
            <person name="Wu L."/>
            <person name="Ma J."/>
        </authorList>
    </citation>
    <scope>NUCLEOTIDE SEQUENCE [LARGE SCALE GENOMIC DNA]</scope>
    <source>
        <strain evidence="4">CGMCC 1.15180</strain>
    </source>
</reference>
<evidence type="ECO:0000313" key="4">
    <source>
        <dbReference type="Proteomes" id="UP001596139"/>
    </source>
</evidence>
<feature type="chain" id="PRO_5046399956" description="Lipoprotein" evidence="2">
    <location>
        <begin position="21"/>
        <end position="211"/>
    </location>
</feature>
<sequence length="211" mass="22645">MRMKRMLLIGAALTALTSVAACDGGDAKGGGAHSGADQKGEGKQDGGLPSASSLKKAQEFLQQHVDCSNLSNDPHDDRLNDPFVDDVSDSASAEKKREAAAWTIQEEAVCGTDWTSSYLIYRPKNMTAFEQAYKNDREKKVKRGVIDAGRTDGKFFLGKDFVVDYSGEGSGGLEKTGLLQLNCAPSFAPPSGYKKEKAHISGCVLTNYVEN</sequence>
<dbReference type="PROSITE" id="PS51257">
    <property type="entry name" value="PROKAR_LIPOPROTEIN"/>
    <property type="match status" value="1"/>
</dbReference>
<organism evidence="3 4">
    <name type="scientific">Streptomyces ochraceiscleroticus</name>
    <dbReference type="NCBI Taxonomy" id="47761"/>
    <lineage>
        <taxon>Bacteria</taxon>
        <taxon>Bacillati</taxon>
        <taxon>Actinomycetota</taxon>
        <taxon>Actinomycetes</taxon>
        <taxon>Kitasatosporales</taxon>
        <taxon>Streptomycetaceae</taxon>
        <taxon>Streptomyces</taxon>
    </lineage>
</organism>